<organism evidence="1 2">
    <name type="scientific">Corynebacterium appendicis CIP 107643</name>
    <dbReference type="NCBI Taxonomy" id="1161099"/>
    <lineage>
        <taxon>Bacteria</taxon>
        <taxon>Bacillati</taxon>
        <taxon>Actinomycetota</taxon>
        <taxon>Actinomycetes</taxon>
        <taxon>Mycobacteriales</taxon>
        <taxon>Corynebacteriaceae</taxon>
        <taxon>Corynebacterium</taxon>
    </lineage>
</organism>
<dbReference type="EMBL" id="FTOF01000001">
    <property type="protein sequence ID" value="SIS39222.1"/>
    <property type="molecule type" value="Genomic_DNA"/>
</dbReference>
<protein>
    <submittedName>
        <fullName evidence="1">Uncharacterized protein</fullName>
    </submittedName>
</protein>
<dbReference type="OrthoDB" id="9998894at2"/>
<dbReference type="RefSeq" id="WP_076598240.1">
    <property type="nucleotide sequence ID" value="NZ_CP046976.1"/>
</dbReference>
<evidence type="ECO:0000313" key="2">
    <source>
        <dbReference type="Proteomes" id="UP000186292"/>
    </source>
</evidence>
<reference evidence="2" key="1">
    <citation type="submission" date="2017-01" db="EMBL/GenBank/DDBJ databases">
        <authorList>
            <person name="Varghese N."/>
            <person name="Submissions S."/>
        </authorList>
    </citation>
    <scope>NUCLEOTIDE SEQUENCE [LARGE SCALE GENOMIC DNA]</scope>
    <source>
        <strain evidence="2">DSM 44531</strain>
    </source>
</reference>
<sequence length="81" mass="8520">MPETTGQQIAAHPTLARAAQWNPDDATLSGSEQALATVITALAAEFDALDAAEQRALVDVLESQTRATEQAEATARKMLGL</sequence>
<accession>A0A1N7IQ73</accession>
<name>A0A1N7IQ73_9CORY</name>
<dbReference type="AlphaFoldDB" id="A0A1N7IQ73"/>
<keyword evidence="2" id="KW-1185">Reference proteome</keyword>
<dbReference type="Proteomes" id="UP000186292">
    <property type="component" value="Unassembled WGS sequence"/>
</dbReference>
<gene>
    <name evidence="1" type="ORF">SAMN05444817_101270</name>
</gene>
<proteinExistence type="predicted"/>
<evidence type="ECO:0000313" key="1">
    <source>
        <dbReference type="EMBL" id="SIS39222.1"/>
    </source>
</evidence>